<accession>A0A0E9QPI9</accession>
<reference evidence="1" key="1">
    <citation type="submission" date="2014-11" db="EMBL/GenBank/DDBJ databases">
        <authorList>
            <person name="Amaro Gonzalez C."/>
        </authorList>
    </citation>
    <scope>NUCLEOTIDE SEQUENCE</scope>
</reference>
<organism evidence="1">
    <name type="scientific">Anguilla anguilla</name>
    <name type="common">European freshwater eel</name>
    <name type="synonym">Muraena anguilla</name>
    <dbReference type="NCBI Taxonomy" id="7936"/>
    <lineage>
        <taxon>Eukaryota</taxon>
        <taxon>Metazoa</taxon>
        <taxon>Chordata</taxon>
        <taxon>Craniata</taxon>
        <taxon>Vertebrata</taxon>
        <taxon>Euteleostomi</taxon>
        <taxon>Actinopterygii</taxon>
        <taxon>Neopterygii</taxon>
        <taxon>Teleostei</taxon>
        <taxon>Anguilliformes</taxon>
        <taxon>Anguillidae</taxon>
        <taxon>Anguilla</taxon>
    </lineage>
</organism>
<proteinExistence type="predicted"/>
<protein>
    <submittedName>
        <fullName evidence="1">Uncharacterized protein</fullName>
    </submittedName>
</protein>
<dbReference type="AlphaFoldDB" id="A0A0E9QPI9"/>
<evidence type="ECO:0000313" key="1">
    <source>
        <dbReference type="EMBL" id="JAH18362.1"/>
    </source>
</evidence>
<sequence length="32" mass="3866">MYFTYFAVYSLSMKLTLSSLWYNHCDHCNITL</sequence>
<dbReference type="EMBL" id="GBXM01090215">
    <property type="protein sequence ID" value="JAH18362.1"/>
    <property type="molecule type" value="Transcribed_RNA"/>
</dbReference>
<name>A0A0E9QPI9_ANGAN</name>
<reference evidence="1" key="2">
    <citation type="journal article" date="2015" name="Fish Shellfish Immunol.">
        <title>Early steps in the European eel (Anguilla anguilla)-Vibrio vulnificus interaction in the gills: Role of the RtxA13 toxin.</title>
        <authorList>
            <person name="Callol A."/>
            <person name="Pajuelo D."/>
            <person name="Ebbesson L."/>
            <person name="Teles M."/>
            <person name="MacKenzie S."/>
            <person name="Amaro C."/>
        </authorList>
    </citation>
    <scope>NUCLEOTIDE SEQUENCE</scope>
</reference>